<evidence type="ECO:0000259" key="1">
    <source>
        <dbReference type="Pfam" id="PF14779"/>
    </source>
</evidence>
<dbReference type="InterPro" id="IPR036322">
    <property type="entry name" value="WD40_repeat_dom_sf"/>
</dbReference>
<dbReference type="InterPro" id="IPR032728">
    <property type="entry name" value="BBS1_N"/>
</dbReference>
<comment type="caution">
    <text evidence="3">The sequence shown here is derived from an EMBL/GenBank/DDBJ whole genome shotgun (WGS) entry which is preliminary data.</text>
</comment>
<feature type="domain" description="Bardet-Biedl syndrome 1 protein GAE" evidence="2">
    <location>
        <begin position="304"/>
        <end position="405"/>
    </location>
</feature>
<dbReference type="SUPFAM" id="SSF50978">
    <property type="entry name" value="WD40 repeat-like"/>
    <property type="match status" value="1"/>
</dbReference>
<dbReference type="GO" id="GO:0005930">
    <property type="term" value="C:axoneme"/>
    <property type="evidence" value="ECO:0007669"/>
    <property type="project" value="TreeGrafter"/>
</dbReference>
<dbReference type="InterPro" id="IPR028784">
    <property type="entry name" value="BBS1"/>
</dbReference>
<keyword evidence="4" id="KW-1185">Reference proteome</keyword>
<reference evidence="3" key="1">
    <citation type="submission" date="2019-05" db="EMBL/GenBank/DDBJ databases">
        <title>Annotation for the trematode Fasciolopsis buski.</title>
        <authorList>
            <person name="Choi Y.-J."/>
        </authorList>
    </citation>
    <scope>NUCLEOTIDE SEQUENCE</scope>
    <source>
        <strain evidence="3">HT</strain>
        <tissue evidence="3">Whole worm</tissue>
    </source>
</reference>
<dbReference type="GO" id="GO:0034464">
    <property type="term" value="C:BBSome"/>
    <property type="evidence" value="ECO:0007669"/>
    <property type="project" value="InterPro"/>
</dbReference>
<dbReference type="GO" id="GO:1905515">
    <property type="term" value="P:non-motile cilium assembly"/>
    <property type="evidence" value="ECO:0007669"/>
    <property type="project" value="InterPro"/>
</dbReference>
<dbReference type="GO" id="GO:0005113">
    <property type="term" value="F:patched binding"/>
    <property type="evidence" value="ECO:0007669"/>
    <property type="project" value="TreeGrafter"/>
</dbReference>
<dbReference type="InterPro" id="IPR056419">
    <property type="entry name" value="GAE_BBS1"/>
</dbReference>
<dbReference type="EMBL" id="LUCM01003057">
    <property type="protein sequence ID" value="KAA0196385.1"/>
    <property type="molecule type" value="Genomic_DNA"/>
</dbReference>
<proteinExistence type="predicted"/>
<gene>
    <name evidence="3" type="ORF">FBUS_05818</name>
</gene>
<organism evidence="3 4">
    <name type="scientific">Fasciolopsis buskii</name>
    <dbReference type="NCBI Taxonomy" id="27845"/>
    <lineage>
        <taxon>Eukaryota</taxon>
        <taxon>Metazoa</taxon>
        <taxon>Spiralia</taxon>
        <taxon>Lophotrochozoa</taxon>
        <taxon>Platyhelminthes</taxon>
        <taxon>Trematoda</taxon>
        <taxon>Digenea</taxon>
        <taxon>Plagiorchiida</taxon>
        <taxon>Echinostomata</taxon>
        <taxon>Echinostomatoidea</taxon>
        <taxon>Fasciolidae</taxon>
        <taxon>Fasciolopsis</taxon>
    </lineage>
</organism>
<evidence type="ECO:0000313" key="4">
    <source>
        <dbReference type="Proteomes" id="UP000728185"/>
    </source>
</evidence>
<evidence type="ECO:0008006" key="5">
    <source>
        <dbReference type="Google" id="ProtNLM"/>
    </source>
</evidence>
<evidence type="ECO:0000259" key="2">
    <source>
        <dbReference type="Pfam" id="PF23304"/>
    </source>
</evidence>
<name>A0A8E0VJ07_9TREM</name>
<feature type="non-terminal residue" evidence="3">
    <location>
        <position position="1"/>
    </location>
</feature>
<dbReference type="Gene3D" id="2.130.10.10">
    <property type="entry name" value="YVTN repeat-like/Quinoprotein amine dehydrogenase"/>
    <property type="match status" value="1"/>
</dbReference>
<dbReference type="Pfam" id="PF23304">
    <property type="entry name" value="GAE_BBS1"/>
    <property type="match status" value="1"/>
</dbReference>
<evidence type="ECO:0000313" key="3">
    <source>
        <dbReference type="EMBL" id="KAA0196385.1"/>
    </source>
</evidence>
<protein>
    <recommendedName>
        <fullName evidence="5">Bardet-Biedl syndrome 1 N-terminal domain-containing protein</fullName>
    </recommendedName>
</protein>
<dbReference type="Proteomes" id="UP000728185">
    <property type="component" value="Unassembled WGS sequence"/>
</dbReference>
<dbReference type="GO" id="GO:0005815">
    <property type="term" value="C:microtubule organizing center"/>
    <property type="evidence" value="ECO:0007669"/>
    <property type="project" value="TreeGrafter"/>
</dbReference>
<feature type="domain" description="Bardet-Biedl syndrome 1 N-terminal" evidence="1">
    <location>
        <begin position="3"/>
        <end position="113"/>
    </location>
</feature>
<dbReference type="AlphaFoldDB" id="A0A8E0VJ07"/>
<dbReference type="OrthoDB" id="10259809at2759"/>
<accession>A0A8E0VJ07</accession>
<dbReference type="GO" id="GO:0061512">
    <property type="term" value="P:protein localization to cilium"/>
    <property type="evidence" value="ECO:0007669"/>
    <property type="project" value="TreeGrafter"/>
</dbReference>
<dbReference type="Pfam" id="PF14779">
    <property type="entry name" value="BBS1"/>
    <property type="match status" value="1"/>
</dbReference>
<sequence length="414" mass="46185">KRAVRLTARSARFLRLPLTDLSDYYDRYRELTLENQTVATCMQTLHRQQASSYSVQCLIVGAEQNCLYVIDPTTFVLLTTITTSAVPVFIIASGSYDIQYRIMVACRDGLVYQAKRGSGCVERLFDPGSQILGMIRSDKTVIVGCMDQTVKAYTLKGHPIWTVRHSVPIRCLISVNLTPQNLSGYILSLTDGTFQLYKEQHVCDDIFTWSKVSKIQNKAQIRVDGDAAPPPPTDWAPIEPDPIVVGVFGRYDRESGALGVMTKKIAEKFSKDLSIMKCLVGKTYLELLESRMGPISTDPTRWPITLNAQVLGHGARFQIVYDLIMTSSTSGPKTDLSIVHQFDDTVYRMEKPLITLPFIWPQAKYRFAASVEAIRDTSISDSIRVFLISTANPSATVLSMFVKAPICDPLTQSS</sequence>
<dbReference type="PANTHER" id="PTHR20870">
    <property type="entry name" value="BARDET-BIEDL SYNDROME 1 PROTEIN"/>
    <property type="match status" value="1"/>
</dbReference>
<dbReference type="GO" id="GO:0005119">
    <property type="term" value="F:smoothened binding"/>
    <property type="evidence" value="ECO:0007669"/>
    <property type="project" value="TreeGrafter"/>
</dbReference>
<dbReference type="PANTHER" id="PTHR20870:SF0">
    <property type="entry name" value="BARDET-BIEDL SYNDROME 1 PROTEIN"/>
    <property type="match status" value="1"/>
</dbReference>
<dbReference type="InterPro" id="IPR015943">
    <property type="entry name" value="WD40/YVTN_repeat-like_dom_sf"/>
</dbReference>